<evidence type="ECO:0000256" key="8">
    <source>
        <dbReference type="ARBA" id="ARBA00023078"/>
    </source>
</evidence>
<dbReference type="PRINTS" id="PR01386">
    <property type="entry name" value="CCMCBIOGNSIS"/>
</dbReference>
<dbReference type="GO" id="GO:0020037">
    <property type="term" value="F:heme binding"/>
    <property type="evidence" value="ECO:0007669"/>
    <property type="project" value="InterPro"/>
</dbReference>
<keyword evidence="6" id="KW-0201">Cytochrome c-type biogenesis</keyword>
<evidence type="ECO:0000256" key="5">
    <source>
        <dbReference type="ARBA" id="ARBA00022692"/>
    </source>
</evidence>
<dbReference type="Pfam" id="PF01578">
    <property type="entry name" value="Cytochrom_C_asm"/>
    <property type="match status" value="1"/>
</dbReference>
<organism evidence="12 13">
    <name type="scientific">Prochlorococcus marinus str. GP2</name>
    <dbReference type="NCBI Taxonomy" id="59925"/>
    <lineage>
        <taxon>Bacteria</taxon>
        <taxon>Bacillati</taxon>
        <taxon>Cyanobacteriota</taxon>
        <taxon>Cyanophyceae</taxon>
        <taxon>Synechococcales</taxon>
        <taxon>Prochlorococcaceae</taxon>
        <taxon>Prochlorococcus</taxon>
    </lineage>
</organism>
<feature type="transmembrane region" description="Helical" evidence="10">
    <location>
        <begin position="103"/>
        <end position="121"/>
    </location>
</feature>
<keyword evidence="9 10" id="KW-0472">Membrane</keyword>
<dbReference type="PANTHER" id="PTHR30071:SF1">
    <property type="entry name" value="CYTOCHROME B_B6 PROTEIN-RELATED"/>
    <property type="match status" value="1"/>
</dbReference>
<sequence length="195" mass="21687">MAFACFVLPEDLKISSNLVPALRSSWLVMHVSVVMLSYAALIIGSLLSMSVLFINKNKPLQIRSSSTGIGGFKLLNSHPLNDLVEPIEFSHSETLDTLSYRSILVGFVLLTLGLISGAVWANEAWGTWWSWDPKETWAFISWLFYAAYLHMRISKGWQGRKPALLASTGFLVVLVCYLGVNFLGIGLHSYGWIFG</sequence>
<dbReference type="STRING" id="59925.EU91_0795"/>
<comment type="caution">
    <text evidence="12">The sequence shown here is derived from an EMBL/GenBank/DDBJ whole genome shotgun (WGS) entry which is preliminary data.</text>
</comment>
<evidence type="ECO:0000256" key="9">
    <source>
        <dbReference type="ARBA" id="ARBA00023136"/>
    </source>
</evidence>
<feature type="transmembrane region" description="Helical" evidence="10">
    <location>
        <begin position="163"/>
        <end position="187"/>
    </location>
</feature>
<evidence type="ECO:0000256" key="7">
    <source>
        <dbReference type="ARBA" id="ARBA00022989"/>
    </source>
</evidence>
<gene>
    <name evidence="12" type="ORF">EU91_0795</name>
</gene>
<evidence type="ECO:0000256" key="1">
    <source>
        <dbReference type="ARBA" id="ARBA00004141"/>
    </source>
</evidence>
<dbReference type="InterPro" id="IPR017562">
    <property type="entry name" value="Cyt_c_biogenesis_CcsA"/>
</dbReference>
<feature type="domain" description="Cytochrome c assembly protein" evidence="11">
    <location>
        <begin position="2"/>
        <end position="188"/>
    </location>
</feature>
<dbReference type="AlphaFoldDB" id="A0A0A1ZDV0"/>
<evidence type="ECO:0000256" key="3">
    <source>
        <dbReference type="ARBA" id="ARBA00011398"/>
    </source>
</evidence>
<dbReference type="GO" id="GO:0005886">
    <property type="term" value="C:plasma membrane"/>
    <property type="evidence" value="ECO:0007669"/>
    <property type="project" value="TreeGrafter"/>
</dbReference>
<accession>A0A0A1ZDV0</accession>
<feature type="transmembrane region" description="Helical" evidence="10">
    <location>
        <begin position="27"/>
        <end position="54"/>
    </location>
</feature>
<evidence type="ECO:0000256" key="4">
    <source>
        <dbReference type="ARBA" id="ARBA00016463"/>
    </source>
</evidence>
<comment type="subunit">
    <text evidence="3">May interact with ccs1.</text>
</comment>
<evidence type="ECO:0000313" key="12">
    <source>
        <dbReference type="EMBL" id="KGF87762.1"/>
    </source>
</evidence>
<evidence type="ECO:0000259" key="11">
    <source>
        <dbReference type="Pfam" id="PF01578"/>
    </source>
</evidence>
<dbReference type="Proteomes" id="UP000030598">
    <property type="component" value="Unassembled WGS sequence"/>
</dbReference>
<dbReference type="eggNOG" id="COG0755">
    <property type="taxonomic scope" value="Bacteria"/>
</dbReference>
<dbReference type="InterPro" id="IPR045062">
    <property type="entry name" value="Cyt_c_biogenesis_CcsA/CcmC"/>
</dbReference>
<dbReference type="PANTHER" id="PTHR30071">
    <property type="entry name" value="HEME EXPORTER PROTEIN C"/>
    <property type="match status" value="1"/>
</dbReference>
<dbReference type="NCBIfam" id="TIGR03144">
    <property type="entry name" value="cytochr_II_ccsB"/>
    <property type="match status" value="1"/>
</dbReference>
<dbReference type="GO" id="GO:0015232">
    <property type="term" value="F:heme transmembrane transporter activity"/>
    <property type="evidence" value="ECO:0007669"/>
    <property type="project" value="InterPro"/>
</dbReference>
<dbReference type="GO" id="GO:0017004">
    <property type="term" value="P:cytochrome complex assembly"/>
    <property type="evidence" value="ECO:0007669"/>
    <property type="project" value="UniProtKB-KW"/>
</dbReference>
<evidence type="ECO:0000256" key="2">
    <source>
        <dbReference type="ARBA" id="ARBA00005840"/>
    </source>
</evidence>
<feature type="transmembrane region" description="Helical" evidence="10">
    <location>
        <begin position="136"/>
        <end position="151"/>
    </location>
</feature>
<comment type="similarity">
    <text evidence="2">Belongs to the CcmC/CycZ/HelC family.</text>
</comment>
<name>A0A0A1ZDV0_PROMR</name>
<keyword evidence="8" id="KW-0793">Thylakoid</keyword>
<comment type="subcellular location">
    <subcellularLocation>
        <location evidence="1">Membrane</location>
        <topology evidence="1">Multi-pass membrane protein</topology>
    </subcellularLocation>
</comment>
<protein>
    <recommendedName>
        <fullName evidence="4">Heme exporter protein C</fullName>
    </recommendedName>
</protein>
<keyword evidence="7 10" id="KW-1133">Transmembrane helix</keyword>
<evidence type="ECO:0000256" key="6">
    <source>
        <dbReference type="ARBA" id="ARBA00022748"/>
    </source>
</evidence>
<dbReference type="InterPro" id="IPR003557">
    <property type="entry name" value="Cyt_c_biogenesis_CcmC"/>
</dbReference>
<evidence type="ECO:0000256" key="10">
    <source>
        <dbReference type="SAM" id="Phobius"/>
    </source>
</evidence>
<dbReference type="InterPro" id="IPR002541">
    <property type="entry name" value="Cyt_c_assembly"/>
</dbReference>
<evidence type="ECO:0000313" key="13">
    <source>
        <dbReference type="Proteomes" id="UP000030598"/>
    </source>
</evidence>
<keyword evidence="5 10" id="KW-0812">Transmembrane</keyword>
<dbReference type="EMBL" id="JNAH01000004">
    <property type="protein sequence ID" value="KGF87762.1"/>
    <property type="molecule type" value="Genomic_DNA"/>
</dbReference>
<reference evidence="13" key="1">
    <citation type="journal article" date="2014" name="Sci. Data">
        <title>Genomes of diverse isolates of the marine cyanobacterium Prochlorococcus.</title>
        <authorList>
            <person name="Biller S."/>
            <person name="Berube P."/>
            <person name="Thompson J."/>
            <person name="Kelly L."/>
            <person name="Roggensack S."/>
            <person name="Awad L."/>
            <person name="Roache-Johnson K."/>
            <person name="Ding H."/>
            <person name="Giovannoni S.J."/>
            <person name="Moore L.R."/>
            <person name="Chisholm S.W."/>
        </authorList>
    </citation>
    <scope>NUCLEOTIDE SEQUENCE [LARGE SCALE GENOMIC DNA]</scope>
    <source>
        <strain evidence="13">GP2</strain>
    </source>
</reference>
<proteinExistence type="inferred from homology"/>